<evidence type="ECO:0000256" key="3">
    <source>
        <dbReference type="ARBA" id="ARBA00022692"/>
    </source>
</evidence>
<dbReference type="InterPro" id="IPR036640">
    <property type="entry name" value="ABC1_TM_sf"/>
</dbReference>
<evidence type="ECO:0000256" key="5">
    <source>
        <dbReference type="ARBA" id="ARBA00022840"/>
    </source>
</evidence>
<dbReference type="SUPFAM" id="SSF52540">
    <property type="entry name" value="P-loop containing nucleoside triphosphate hydrolases"/>
    <property type="match status" value="1"/>
</dbReference>
<feature type="transmembrane region" description="Helical" evidence="8">
    <location>
        <begin position="252"/>
        <end position="271"/>
    </location>
</feature>
<organism evidence="11 12">
    <name type="scientific">Chiayiivirga flava</name>
    <dbReference type="NCBI Taxonomy" id="659595"/>
    <lineage>
        <taxon>Bacteria</taxon>
        <taxon>Pseudomonadati</taxon>
        <taxon>Pseudomonadota</taxon>
        <taxon>Gammaproteobacteria</taxon>
        <taxon>Lysobacterales</taxon>
        <taxon>Lysobacteraceae</taxon>
        <taxon>Chiayiivirga</taxon>
    </lineage>
</organism>
<dbReference type="AlphaFoldDB" id="A0A7W8FYZ9"/>
<evidence type="ECO:0000256" key="2">
    <source>
        <dbReference type="ARBA" id="ARBA00022448"/>
    </source>
</evidence>
<dbReference type="InterPro" id="IPR017871">
    <property type="entry name" value="ABC_transporter-like_CS"/>
</dbReference>
<gene>
    <name evidence="11" type="ORF">HNQ52_000165</name>
</gene>
<keyword evidence="7 8" id="KW-0472">Membrane</keyword>
<dbReference type="SUPFAM" id="SSF90123">
    <property type="entry name" value="ABC transporter transmembrane region"/>
    <property type="match status" value="1"/>
</dbReference>
<dbReference type="GO" id="GO:0005524">
    <property type="term" value="F:ATP binding"/>
    <property type="evidence" value="ECO:0007669"/>
    <property type="project" value="UniProtKB-KW"/>
</dbReference>
<dbReference type="Pfam" id="PF00005">
    <property type="entry name" value="ABC_tran"/>
    <property type="match status" value="1"/>
</dbReference>
<feature type="transmembrane region" description="Helical" evidence="8">
    <location>
        <begin position="70"/>
        <end position="96"/>
    </location>
</feature>
<accession>A0A7W8FYZ9</accession>
<dbReference type="RefSeq" id="WP_183958840.1">
    <property type="nucleotide sequence ID" value="NZ_JACHHP010000001.1"/>
</dbReference>
<dbReference type="SMART" id="SM00382">
    <property type="entry name" value="AAA"/>
    <property type="match status" value="1"/>
</dbReference>
<dbReference type="GO" id="GO:0005886">
    <property type="term" value="C:plasma membrane"/>
    <property type="evidence" value="ECO:0007669"/>
    <property type="project" value="UniProtKB-SubCell"/>
</dbReference>
<keyword evidence="4" id="KW-0547">Nucleotide-binding</keyword>
<dbReference type="PANTHER" id="PTHR43394">
    <property type="entry name" value="ATP-DEPENDENT PERMEASE MDL1, MITOCHONDRIAL"/>
    <property type="match status" value="1"/>
</dbReference>
<dbReference type="InterPro" id="IPR011527">
    <property type="entry name" value="ABC1_TM_dom"/>
</dbReference>
<sequence>MTDPDPARSPRPFAALRTLLPFLRPYRGLIAGWLGFLALSSGATLLLPVAVRLMIDHGFSASDASSIDRWFGGLFAVAAVLAVATAGRFYCIALLGERVVADLRERVFGRLLALDMGFFERTRAGELVSRLAADTELLRGVVGSTVSVALRSVVTFVGSAAALAWTSPRLAGLAAIGIPVVILPIVLYGRRVQKQSRDSQDRVADANARASETLGAMHTVQSYAREPFELERFAGAVQLAIGSARRRIRTQAALTCVVILLVFGAITAVLWTGAQDVIAGTMTAGTLGQFVLYAVIGAGSVGALTEVWAELQRAGGGMGRIDELLAEPARITAPPQPMSLPARAVGELHFDKVTFHYPSRPDTAALQDFTLHVRPGETVALVGPSGAGKSTVLQLLLRFYDPASGSITLDGLDLRQVDPQRLREQIALVPQDPMLFGADAADNIRYGRLDADEAAVIAAAKSAEAHEFLAALPDGYRTYLGERGVRLSGGQQQRIAIARAVLKDAPVLLLDEATSALDAQSERAIQQALERLMAGRTTLVIAHRLATVRQADRIVVLDHGRIVAEGTHEALIAQGGLYAELARLQFSV</sequence>
<dbReference type="CDD" id="cd03249">
    <property type="entry name" value="ABC_MTABC3_MDL1_MDL2"/>
    <property type="match status" value="1"/>
</dbReference>
<keyword evidence="5 11" id="KW-0067">ATP-binding</keyword>
<dbReference type="InterPro" id="IPR003593">
    <property type="entry name" value="AAA+_ATPase"/>
</dbReference>
<dbReference type="InterPro" id="IPR011918">
    <property type="entry name" value="ABC_MsbA_ATP-bd"/>
</dbReference>
<dbReference type="EMBL" id="JACHHP010000001">
    <property type="protein sequence ID" value="MBB5206649.1"/>
    <property type="molecule type" value="Genomic_DNA"/>
</dbReference>
<feature type="transmembrane region" description="Helical" evidence="8">
    <location>
        <begin position="29"/>
        <end position="50"/>
    </location>
</feature>
<dbReference type="CDD" id="cd18575">
    <property type="entry name" value="ABC_6TM_bac_exporter_ABCB8_10_like"/>
    <property type="match status" value="1"/>
</dbReference>
<evidence type="ECO:0000313" key="12">
    <source>
        <dbReference type="Proteomes" id="UP000521199"/>
    </source>
</evidence>
<keyword evidence="3 8" id="KW-0812">Transmembrane</keyword>
<evidence type="ECO:0000256" key="7">
    <source>
        <dbReference type="ARBA" id="ARBA00023136"/>
    </source>
</evidence>
<dbReference type="NCBIfam" id="TIGR02204">
    <property type="entry name" value="MsbA_rel"/>
    <property type="match status" value="1"/>
</dbReference>
<keyword evidence="6 8" id="KW-1133">Transmembrane helix</keyword>
<dbReference type="GO" id="GO:0016887">
    <property type="term" value="F:ATP hydrolysis activity"/>
    <property type="evidence" value="ECO:0007669"/>
    <property type="project" value="InterPro"/>
</dbReference>
<feature type="domain" description="ABC transmembrane type-1" evidence="10">
    <location>
        <begin position="34"/>
        <end position="313"/>
    </location>
</feature>
<dbReference type="PROSITE" id="PS00211">
    <property type="entry name" value="ABC_TRANSPORTER_1"/>
    <property type="match status" value="1"/>
</dbReference>
<name>A0A7W8FYZ9_9GAMM</name>
<dbReference type="Pfam" id="PF00664">
    <property type="entry name" value="ABC_membrane"/>
    <property type="match status" value="1"/>
</dbReference>
<comment type="caution">
    <text evidence="11">The sequence shown here is derived from an EMBL/GenBank/DDBJ whole genome shotgun (WGS) entry which is preliminary data.</text>
</comment>
<dbReference type="PROSITE" id="PS50929">
    <property type="entry name" value="ABC_TM1F"/>
    <property type="match status" value="1"/>
</dbReference>
<evidence type="ECO:0000259" key="9">
    <source>
        <dbReference type="PROSITE" id="PS50893"/>
    </source>
</evidence>
<evidence type="ECO:0000256" key="4">
    <source>
        <dbReference type="ARBA" id="ARBA00022741"/>
    </source>
</evidence>
<dbReference type="InterPro" id="IPR027417">
    <property type="entry name" value="P-loop_NTPase"/>
</dbReference>
<evidence type="ECO:0000256" key="6">
    <source>
        <dbReference type="ARBA" id="ARBA00022989"/>
    </source>
</evidence>
<protein>
    <submittedName>
        <fullName evidence="11">ATP-binding cassette subfamily B protein</fullName>
    </submittedName>
</protein>
<dbReference type="PROSITE" id="PS50893">
    <property type="entry name" value="ABC_TRANSPORTER_2"/>
    <property type="match status" value="1"/>
</dbReference>
<evidence type="ECO:0000256" key="1">
    <source>
        <dbReference type="ARBA" id="ARBA00004651"/>
    </source>
</evidence>
<evidence type="ECO:0000313" key="11">
    <source>
        <dbReference type="EMBL" id="MBB5206649.1"/>
    </source>
</evidence>
<feature type="domain" description="ABC transporter" evidence="9">
    <location>
        <begin position="348"/>
        <end position="584"/>
    </location>
</feature>
<dbReference type="PANTHER" id="PTHR43394:SF1">
    <property type="entry name" value="ATP-BINDING CASSETTE SUB-FAMILY B MEMBER 10, MITOCHONDRIAL"/>
    <property type="match status" value="1"/>
</dbReference>
<keyword evidence="12" id="KW-1185">Reference proteome</keyword>
<evidence type="ECO:0000256" key="8">
    <source>
        <dbReference type="SAM" id="Phobius"/>
    </source>
</evidence>
<dbReference type="Proteomes" id="UP000521199">
    <property type="component" value="Unassembled WGS sequence"/>
</dbReference>
<keyword evidence="2" id="KW-0813">Transport</keyword>
<dbReference type="Gene3D" id="1.20.1560.10">
    <property type="entry name" value="ABC transporter type 1, transmembrane domain"/>
    <property type="match status" value="1"/>
</dbReference>
<feature type="transmembrane region" description="Helical" evidence="8">
    <location>
        <begin position="171"/>
        <end position="189"/>
    </location>
</feature>
<comment type="subcellular location">
    <subcellularLocation>
        <location evidence="1">Cell membrane</location>
        <topology evidence="1">Multi-pass membrane protein</topology>
    </subcellularLocation>
</comment>
<reference evidence="11 12" key="1">
    <citation type="submission" date="2020-08" db="EMBL/GenBank/DDBJ databases">
        <title>Genomic Encyclopedia of Type Strains, Phase IV (KMG-IV): sequencing the most valuable type-strain genomes for metagenomic binning, comparative biology and taxonomic classification.</title>
        <authorList>
            <person name="Goeker M."/>
        </authorList>
    </citation>
    <scope>NUCLEOTIDE SEQUENCE [LARGE SCALE GENOMIC DNA]</scope>
    <source>
        <strain evidence="11 12">DSM 24163</strain>
    </source>
</reference>
<dbReference type="GO" id="GO:0090374">
    <property type="term" value="P:oligopeptide export from mitochondrion"/>
    <property type="evidence" value="ECO:0007669"/>
    <property type="project" value="TreeGrafter"/>
</dbReference>
<dbReference type="GO" id="GO:0015421">
    <property type="term" value="F:ABC-type oligopeptide transporter activity"/>
    <property type="evidence" value="ECO:0007669"/>
    <property type="project" value="TreeGrafter"/>
</dbReference>
<dbReference type="Gene3D" id="3.40.50.300">
    <property type="entry name" value="P-loop containing nucleotide triphosphate hydrolases"/>
    <property type="match status" value="1"/>
</dbReference>
<feature type="transmembrane region" description="Helical" evidence="8">
    <location>
        <begin position="291"/>
        <end position="311"/>
    </location>
</feature>
<dbReference type="FunFam" id="3.40.50.300:FF:000403">
    <property type="entry name" value="ATP-binding cassette sub-family B member 8, mitochondrial"/>
    <property type="match status" value="1"/>
</dbReference>
<dbReference type="InterPro" id="IPR039421">
    <property type="entry name" value="Type_1_exporter"/>
</dbReference>
<dbReference type="InterPro" id="IPR003439">
    <property type="entry name" value="ABC_transporter-like_ATP-bd"/>
</dbReference>
<feature type="transmembrane region" description="Helical" evidence="8">
    <location>
        <begin position="148"/>
        <end position="165"/>
    </location>
</feature>
<evidence type="ECO:0000259" key="10">
    <source>
        <dbReference type="PROSITE" id="PS50929"/>
    </source>
</evidence>
<proteinExistence type="predicted"/>